<proteinExistence type="predicted"/>
<dbReference type="Gene3D" id="3.90.210.10">
    <property type="entry name" value="Heat-Labile Enterotoxin, subunit A"/>
    <property type="match status" value="1"/>
</dbReference>
<comment type="caution">
    <text evidence="2">The sequence shown here is derived from an EMBL/GenBank/DDBJ whole genome shotgun (WGS) entry which is preliminary data.</text>
</comment>
<dbReference type="STRING" id="1081103.A0A0B2WRK8"/>
<feature type="chain" id="PRO_5002079463" description="Heat-labile enterotoxin IIB, A chain" evidence="1">
    <location>
        <begin position="25"/>
        <end position="701"/>
    </location>
</feature>
<evidence type="ECO:0008006" key="4">
    <source>
        <dbReference type="Google" id="ProtNLM"/>
    </source>
</evidence>
<feature type="signal peptide" evidence="1">
    <location>
        <begin position="1"/>
        <end position="24"/>
    </location>
</feature>
<dbReference type="EMBL" id="AZHE01000006">
    <property type="protein sequence ID" value="KHN98696.1"/>
    <property type="molecule type" value="Genomic_DNA"/>
</dbReference>
<dbReference type="HOGENOM" id="CLU_475732_0_0_1"/>
<organism evidence="2 3">
    <name type="scientific">Metarhizium album (strain ARSEF 1941)</name>
    <dbReference type="NCBI Taxonomy" id="1081103"/>
    <lineage>
        <taxon>Eukaryota</taxon>
        <taxon>Fungi</taxon>
        <taxon>Dikarya</taxon>
        <taxon>Ascomycota</taxon>
        <taxon>Pezizomycotina</taxon>
        <taxon>Sordariomycetes</taxon>
        <taxon>Hypocreomycetidae</taxon>
        <taxon>Hypocreales</taxon>
        <taxon>Clavicipitaceae</taxon>
        <taxon>Metarhizium</taxon>
    </lineage>
</organism>
<dbReference type="GeneID" id="63737613"/>
<protein>
    <recommendedName>
        <fullName evidence="4">Heat-labile enterotoxin IIB, A chain</fullName>
    </recommendedName>
</protein>
<evidence type="ECO:0000313" key="3">
    <source>
        <dbReference type="Proteomes" id="UP000030816"/>
    </source>
</evidence>
<dbReference type="AlphaFoldDB" id="A0A0B2WRK8"/>
<dbReference type="OrthoDB" id="4924915at2759"/>
<keyword evidence="1" id="KW-0732">Signal</keyword>
<keyword evidence="3" id="KW-1185">Reference proteome</keyword>
<evidence type="ECO:0000313" key="2">
    <source>
        <dbReference type="EMBL" id="KHN98696.1"/>
    </source>
</evidence>
<name>A0A0B2WRK8_METAS</name>
<reference evidence="2 3" key="1">
    <citation type="journal article" date="2014" name="Proc. Natl. Acad. Sci. U.S.A.">
        <title>Trajectory and genomic determinants of fungal-pathogen speciation and host adaptation.</title>
        <authorList>
            <person name="Hu X."/>
            <person name="Xiao G."/>
            <person name="Zheng P."/>
            <person name="Shang Y."/>
            <person name="Su Y."/>
            <person name="Zhang X."/>
            <person name="Liu X."/>
            <person name="Zhan S."/>
            <person name="St Leger R.J."/>
            <person name="Wang C."/>
        </authorList>
    </citation>
    <scope>NUCLEOTIDE SEQUENCE [LARGE SCALE GENOMIC DNA]</scope>
    <source>
        <strain evidence="2 3">ARSEF 1941</strain>
    </source>
</reference>
<accession>A0A0B2WRK8</accession>
<evidence type="ECO:0000256" key="1">
    <source>
        <dbReference type="SAM" id="SignalP"/>
    </source>
</evidence>
<gene>
    <name evidence="2" type="ORF">MAM_03158</name>
</gene>
<dbReference type="Proteomes" id="UP000030816">
    <property type="component" value="Unassembled WGS sequence"/>
</dbReference>
<sequence length="701" mass="77708">MMLPRASTALWLVASLAWHAAVEAVPTPPISMAAHGTVYVVMPELDGMGSPRDFRGQGGISWSRLPAPGEDAITAEWQRLRNIRPDQSDDEIDREDAEDLVFTGMRYHSRRLQREAWLWLDPRREAPRRVQRVWIYEVATAPNVLLYPEGTLGGGGLGGQYIAVEALGGIVWSQVVRFTELSRASFGDRYAALTDDDPSYPDWLSSIELTWMPNPDYNREWEAYGATQGAPRVGSHSPPPQGQTRVQLARELMARVTSSELVPDLRSRQTLRRLLDWDVEREPDRNFPLLQHAQPPRLDASALSQIDWSLVQIPPEVQIALASGLATAVQCALALDPFIQYFSKGPKNKRQDQQQQKDACNKLEARIKETSNVPLLCRKIKNIQLSIVLSDGFMDGTWDAVGGTLEGKAGKADFYFAHAPDAGAQNTDITVDMKAGFGSDEIDITGIDTLTINAQGILSESWGPLKNDEFVVKDIKIRAQCSDPAFKAQNNKYIGINAPYKHPGRESALGDLLGEYHKKTVGRLSISPKDWTFTPPCSAIKDLKYHFKLQDVTGAGTYDSISFTLGASKRIPLGSNLDSGFSKDDVIGLKEMFGKDSLKIQDLTNVTIYDDVADAIVLKADEWNFEGIHPPPRRYCIDLQGGPGCADCASFLGMTFLATCADVPKKVQMNKFQSVNQVVQYKDKPEVWTGDISPQDWLEVA</sequence>
<dbReference type="RefSeq" id="XP_040679762.1">
    <property type="nucleotide sequence ID" value="XM_040821957.1"/>
</dbReference>